<feature type="region of interest" description="Disordered" evidence="1">
    <location>
        <begin position="108"/>
        <end position="162"/>
    </location>
</feature>
<dbReference type="InterPro" id="IPR038905">
    <property type="entry name" value="ARMC2"/>
</dbReference>
<dbReference type="GO" id="GO:0044782">
    <property type="term" value="P:cilium organization"/>
    <property type="evidence" value="ECO:0007669"/>
    <property type="project" value="TreeGrafter"/>
</dbReference>
<accession>A0A4Z2CYY4</accession>
<dbReference type="Proteomes" id="UP000311919">
    <property type="component" value="Unassembled WGS sequence"/>
</dbReference>
<evidence type="ECO:0000313" key="2">
    <source>
        <dbReference type="EMBL" id="TNN09394.1"/>
    </source>
</evidence>
<sequence length="1211" mass="138375">MTSPGLKKHTHDSDSLNSTVTANCNPVRAFYELPKGKLTSAQIVEESRNWLRSVSTCRPYTPKDKTRSLLNTSQMRTGYRPSSAFKVTAKSFDPFETTNKFNVQLEPVHTKNRNVQKQSKPARNETKKSKNVDERIGDYHSAASSQFSGSTEEYNLTESHKNSPRLELVGTQTRLISPIYAKRPVYSVIKSERHSSPKFLYNSCTGLQMISTTQNHLHNAQTKLKNTRNMASKVSSVLPEKYTSSNKITTKISYCHSPSQLSTLSSLDDIQSFRPNSPTDLLLLPNRTTALFTEEDKYQFRTNGIRSAVTATNTDVEFTRETVDENKPKSCGPHTKHQRSTSYNVAEVNIPGKFQASVSGDSGLSSGTELDQLIYRLNELSLTTSLSTSITKTTEPTPSYSKMRSSKTCDLQLLYKCNNEPIQLQYQQLNKKRNELTSSTTSMQQSVTEEEVDLPNLQVNRLHENDIIDLLNRIQNYISDTELEDNQNWSNRSTLLKTVFDLINYPSPRIHLTITRLMLTMNVTGRNLLNICKIVYKVAKNADNDCLFLEDPNTLDILIDALQLKELFKIPLSISSSIVCPSSPSSSRSSLSLTSLPYLIDYLFQNSTLFSIHLESLLFLTGTIKFLISNIHFMEKFNSNSNFLPNLLIIHKQLFEMLIYLWRKFYLVNSVKEFDHQIIDDVNSKEISRKSISKFIQHAHHVLVQVTEIFCHLSSMDLFRSQLIAENGILEHIINCLIKYNQFSHKMLNNNNNDITTLNITDNSNDQNEMIFNFTEFYTIYFNWIRFLSHLTEHTDVCHYLENCLAPINNQIHNNLSMNVELINSINNCVIVSTPFTELCNALTDFMYFFKERLEFVVRIAYVLGNLAAKCEHARIAIIPNENFSLKLCNLCRHYNAKYTYFQQSHHLMNGTNQNKLKTTEFNNNNLNLITDTIPEKMNNSVKSMYSLQYDVLVKLLRIIANASISETVGLICTTNFDCINLIIEIMENQSVGEPNELLLNCFASLNNLTYYIKQELTDESVAKQLEVAESLLRTVTKTNGHQDEFLGIIRVFGNLTRHTQIRQWLTVNGNELLPIKSLSSPYNIIAFNDIDNNSNNNDNNSEMNNLIQQNAFLYLLIQALNCSRPDIVYSTLGVLINMMTDVDQRPMLRILGGLSKLVEILREFAGYDWQLAGLTCKTLWNYTELADNSLREILDPEIMNEVLSLLTKFT</sequence>
<reference evidence="2 3" key="1">
    <citation type="submission" date="2019-03" db="EMBL/GenBank/DDBJ databases">
        <title>An improved genome assembly of the fluke Schistosoma japonicum.</title>
        <authorList>
            <person name="Hu W."/>
            <person name="Luo F."/>
            <person name="Yin M."/>
            <person name="Mo X."/>
            <person name="Sun C."/>
            <person name="Wu Q."/>
            <person name="Zhu B."/>
            <person name="Xiang M."/>
            <person name="Wang J."/>
            <person name="Wang Y."/>
            <person name="Zhang T."/>
            <person name="Xu B."/>
            <person name="Zheng H."/>
            <person name="Feng Z."/>
        </authorList>
    </citation>
    <scope>NUCLEOTIDE SEQUENCE [LARGE SCALE GENOMIC DNA]</scope>
    <source>
        <strain evidence="2">HuSjv2</strain>
        <tissue evidence="2">Worms</tissue>
    </source>
</reference>
<feature type="non-terminal residue" evidence="2">
    <location>
        <position position="1211"/>
    </location>
</feature>
<evidence type="ECO:0000313" key="3">
    <source>
        <dbReference type="Proteomes" id="UP000311919"/>
    </source>
</evidence>
<dbReference type="SUPFAM" id="SSF48371">
    <property type="entry name" value="ARM repeat"/>
    <property type="match status" value="1"/>
</dbReference>
<dbReference type="InterPro" id="IPR016024">
    <property type="entry name" value="ARM-type_fold"/>
</dbReference>
<dbReference type="AlphaFoldDB" id="A0A4Z2CYY4"/>
<organism evidence="2 3">
    <name type="scientific">Schistosoma japonicum</name>
    <name type="common">Blood fluke</name>
    <dbReference type="NCBI Taxonomy" id="6182"/>
    <lineage>
        <taxon>Eukaryota</taxon>
        <taxon>Metazoa</taxon>
        <taxon>Spiralia</taxon>
        <taxon>Lophotrochozoa</taxon>
        <taxon>Platyhelminthes</taxon>
        <taxon>Trematoda</taxon>
        <taxon>Digenea</taxon>
        <taxon>Strigeidida</taxon>
        <taxon>Schistosomatoidea</taxon>
        <taxon>Schistosomatidae</taxon>
        <taxon>Schistosoma</taxon>
    </lineage>
</organism>
<evidence type="ECO:0000256" key="1">
    <source>
        <dbReference type="SAM" id="MobiDB-lite"/>
    </source>
</evidence>
<dbReference type="PANTHER" id="PTHR21356">
    <property type="entry name" value="ARMADILLO REPEAT CONTAINING 2"/>
    <property type="match status" value="1"/>
</dbReference>
<gene>
    <name evidence="2" type="ORF">EWB00_006302</name>
</gene>
<dbReference type="InterPro" id="IPR011989">
    <property type="entry name" value="ARM-like"/>
</dbReference>
<proteinExistence type="predicted"/>
<keyword evidence="3" id="KW-1185">Reference proteome</keyword>
<dbReference type="Gene3D" id="1.25.10.10">
    <property type="entry name" value="Leucine-rich Repeat Variant"/>
    <property type="match status" value="1"/>
</dbReference>
<dbReference type="EMBL" id="SKCS01000395">
    <property type="protein sequence ID" value="TNN09394.1"/>
    <property type="molecule type" value="Genomic_DNA"/>
</dbReference>
<dbReference type="STRING" id="6182.A0A4Z2CYY4"/>
<name>A0A4Z2CYY4_SCHJA</name>
<feature type="compositionally biased region" description="Polar residues" evidence="1">
    <location>
        <begin position="142"/>
        <end position="157"/>
    </location>
</feature>
<dbReference type="OrthoDB" id="247006at2759"/>
<dbReference type="PANTHER" id="PTHR21356:SF1">
    <property type="entry name" value="ARMADILLO REPEAT-CONTAINING PROTEIN 2"/>
    <property type="match status" value="1"/>
</dbReference>
<protein>
    <submittedName>
        <fullName evidence="2">Armadillo repeat-containing protein</fullName>
    </submittedName>
</protein>
<comment type="caution">
    <text evidence="2">The sequence shown here is derived from an EMBL/GenBank/DDBJ whole genome shotgun (WGS) entry which is preliminary data.</text>
</comment>
<feature type="compositionally biased region" description="Basic and acidic residues" evidence="1">
    <location>
        <begin position="122"/>
        <end position="138"/>
    </location>
</feature>